<evidence type="ECO:0000256" key="1">
    <source>
        <dbReference type="SAM" id="Coils"/>
    </source>
</evidence>
<dbReference type="Proteomes" id="UP000095283">
    <property type="component" value="Unplaced"/>
</dbReference>
<sequence>MAADVLAPGFWEIGSYKHNVRRIKADTSISQDGAQKFRDRLEKTRDEVQRQKAIYERNLDEITQYR</sequence>
<organism evidence="2 3">
    <name type="scientific">Heterorhabditis bacteriophora</name>
    <name type="common">Entomopathogenic nematode worm</name>
    <dbReference type="NCBI Taxonomy" id="37862"/>
    <lineage>
        <taxon>Eukaryota</taxon>
        <taxon>Metazoa</taxon>
        <taxon>Ecdysozoa</taxon>
        <taxon>Nematoda</taxon>
        <taxon>Chromadorea</taxon>
        <taxon>Rhabditida</taxon>
        <taxon>Rhabditina</taxon>
        <taxon>Rhabditomorpha</taxon>
        <taxon>Strongyloidea</taxon>
        <taxon>Heterorhabditidae</taxon>
        <taxon>Heterorhabditis</taxon>
    </lineage>
</organism>
<name>A0A1I7WTY9_HETBA</name>
<protein>
    <submittedName>
        <fullName evidence="3">Transposase</fullName>
    </submittedName>
</protein>
<evidence type="ECO:0000313" key="2">
    <source>
        <dbReference type="Proteomes" id="UP000095283"/>
    </source>
</evidence>
<accession>A0A1I7WTY9</accession>
<dbReference type="WBParaSite" id="Hba_08655">
    <property type="protein sequence ID" value="Hba_08655"/>
    <property type="gene ID" value="Hba_08655"/>
</dbReference>
<reference evidence="3" key="1">
    <citation type="submission" date="2016-11" db="UniProtKB">
        <authorList>
            <consortium name="WormBaseParasite"/>
        </authorList>
    </citation>
    <scope>IDENTIFICATION</scope>
</reference>
<keyword evidence="2" id="KW-1185">Reference proteome</keyword>
<dbReference type="InterPro" id="IPR027267">
    <property type="entry name" value="AH/BAR_dom_sf"/>
</dbReference>
<dbReference type="AlphaFoldDB" id="A0A1I7WTY9"/>
<proteinExistence type="predicted"/>
<keyword evidence="1" id="KW-0175">Coiled coil</keyword>
<feature type="coiled-coil region" evidence="1">
    <location>
        <begin position="34"/>
        <end position="65"/>
    </location>
</feature>
<dbReference type="Gene3D" id="1.20.1270.60">
    <property type="entry name" value="Arfaptin homology (AH) domain/BAR domain"/>
    <property type="match status" value="1"/>
</dbReference>
<evidence type="ECO:0000313" key="3">
    <source>
        <dbReference type="WBParaSite" id="Hba_08655"/>
    </source>
</evidence>